<dbReference type="InterPro" id="IPR050401">
    <property type="entry name" value="Cyclic_nucleotide_synthase"/>
</dbReference>
<dbReference type="Gene3D" id="1.10.510.10">
    <property type="entry name" value="Transferase(Phosphotransferase) domain 1"/>
    <property type="match status" value="1"/>
</dbReference>
<reference evidence="4 5" key="1">
    <citation type="journal article" date="2021" name="Elife">
        <title>Chloroplast acquisition without the gene transfer in kleptoplastic sea slugs, Plakobranchus ocellatus.</title>
        <authorList>
            <person name="Maeda T."/>
            <person name="Takahashi S."/>
            <person name="Yoshida T."/>
            <person name="Shimamura S."/>
            <person name="Takaki Y."/>
            <person name="Nagai Y."/>
            <person name="Toyoda A."/>
            <person name="Suzuki Y."/>
            <person name="Arimoto A."/>
            <person name="Ishii H."/>
            <person name="Satoh N."/>
            <person name="Nishiyama T."/>
            <person name="Hasebe M."/>
            <person name="Maruyama T."/>
            <person name="Minagawa J."/>
            <person name="Obokata J."/>
            <person name="Shigenobu S."/>
        </authorList>
    </citation>
    <scope>NUCLEOTIDE SEQUENCE [LARGE SCALE GENOMIC DNA]</scope>
</reference>
<dbReference type="Pfam" id="PF07714">
    <property type="entry name" value="PK_Tyr_Ser-Thr"/>
    <property type="match status" value="1"/>
</dbReference>
<evidence type="ECO:0000256" key="2">
    <source>
        <dbReference type="ARBA" id="ARBA00023239"/>
    </source>
</evidence>
<sequence>MFRYSIMQDIVRGMAYLQGTEIRSHGYLKSTNCVVDSRFVVKITDFGNHHLRGGVRPSEEDEYSYSYFHKVYHKVKMGLKPHFRPTLEDYDCPCDELAAVIR</sequence>
<dbReference type="AlphaFoldDB" id="A0AAV4IJ73"/>
<keyword evidence="1" id="KW-0547">Nucleotide-binding</keyword>
<dbReference type="PANTHER" id="PTHR11920:SF494">
    <property type="entry name" value="ATRIAL NATRIURETIC PEPTIDE RECEPTOR 2"/>
    <property type="match status" value="1"/>
</dbReference>
<protein>
    <submittedName>
        <fullName evidence="4">Guanylate cyclase</fullName>
    </submittedName>
</protein>
<dbReference type="PANTHER" id="PTHR11920">
    <property type="entry name" value="GUANYLYL CYCLASE"/>
    <property type="match status" value="1"/>
</dbReference>
<dbReference type="GO" id="GO:0007168">
    <property type="term" value="P:receptor guanylyl cyclase signaling pathway"/>
    <property type="evidence" value="ECO:0007669"/>
    <property type="project" value="TreeGrafter"/>
</dbReference>
<keyword evidence="2" id="KW-0456">Lyase</keyword>
<gene>
    <name evidence="4" type="ORF">ElyMa_004778700</name>
</gene>
<feature type="non-terminal residue" evidence="4">
    <location>
        <position position="102"/>
    </location>
</feature>
<evidence type="ECO:0000259" key="3">
    <source>
        <dbReference type="Pfam" id="PF07714"/>
    </source>
</evidence>
<dbReference type="EMBL" id="BMAT01009586">
    <property type="protein sequence ID" value="GFS09293.1"/>
    <property type="molecule type" value="Genomic_DNA"/>
</dbReference>
<dbReference type="GO" id="GO:0000166">
    <property type="term" value="F:nucleotide binding"/>
    <property type="evidence" value="ECO:0007669"/>
    <property type="project" value="UniProtKB-KW"/>
</dbReference>
<organism evidence="4 5">
    <name type="scientific">Elysia marginata</name>
    <dbReference type="NCBI Taxonomy" id="1093978"/>
    <lineage>
        <taxon>Eukaryota</taxon>
        <taxon>Metazoa</taxon>
        <taxon>Spiralia</taxon>
        <taxon>Lophotrochozoa</taxon>
        <taxon>Mollusca</taxon>
        <taxon>Gastropoda</taxon>
        <taxon>Heterobranchia</taxon>
        <taxon>Euthyneura</taxon>
        <taxon>Panpulmonata</taxon>
        <taxon>Sacoglossa</taxon>
        <taxon>Placobranchoidea</taxon>
        <taxon>Plakobranchidae</taxon>
        <taxon>Elysia</taxon>
    </lineage>
</organism>
<name>A0AAV4IJ73_9GAST</name>
<dbReference type="GO" id="GO:0001653">
    <property type="term" value="F:peptide receptor activity"/>
    <property type="evidence" value="ECO:0007669"/>
    <property type="project" value="TreeGrafter"/>
</dbReference>
<keyword evidence="5" id="KW-1185">Reference proteome</keyword>
<evidence type="ECO:0000313" key="5">
    <source>
        <dbReference type="Proteomes" id="UP000762676"/>
    </source>
</evidence>
<dbReference type="SUPFAM" id="SSF56112">
    <property type="entry name" value="Protein kinase-like (PK-like)"/>
    <property type="match status" value="1"/>
</dbReference>
<dbReference type="GO" id="GO:0004016">
    <property type="term" value="F:adenylate cyclase activity"/>
    <property type="evidence" value="ECO:0007669"/>
    <property type="project" value="TreeGrafter"/>
</dbReference>
<dbReference type="InterPro" id="IPR001245">
    <property type="entry name" value="Ser-Thr/Tyr_kinase_cat_dom"/>
</dbReference>
<dbReference type="InterPro" id="IPR011009">
    <property type="entry name" value="Kinase-like_dom_sf"/>
</dbReference>
<accession>A0AAV4IJ73</accession>
<feature type="domain" description="Serine-threonine/tyrosine-protein kinase catalytic" evidence="3">
    <location>
        <begin position="5"/>
        <end position="47"/>
    </location>
</feature>
<evidence type="ECO:0000256" key="1">
    <source>
        <dbReference type="ARBA" id="ARBA00022741"/>
    </source>
</evidence>
<comment type="caution">
    <text evidence="4">The sequence shown here is derived from an EMBL/GenBank/DDBJ whole genome shotgun (WGS) entry which is preliminary data.</text>
</comment>
<dbReference type="GO" id="GO:0004383">
    <property type="term" value="F:guanylate cyclase activity"/>
    <property type="evidence" value="ECO:0007669"/>
    <property type="project" value="TreeGrafter"/>
</dbReference>
<dbReference type="GO" id="GO:0004672">
    <property type="term" value="F:protein kinase activity"/>
    <property type="evidence" value="ECO:0007669"/>
    <property type="project" value="InterPro"/>
</dbReference>
<evidence type="ECO:0000313" key="4">
    <source>
        <dbReference type="EMBL" id="GFS09293.1"/>
    </source>
</evidence>
<dbReference type="Proteomes" id="UP000762676">
    <property type="component" value="Unassembled WGS sequence"/>
</dbReference>
<dbReference type="GO" id="GO:0005886">
    <property type="term" value="C:plasma membrane"/>
    <property type="evidence" value="ECO:0007669"/>
    <property type="project" value="TreeGrafter"/>
</dbReference>
<proteinExistence type="predicted"/>